<evidence type="ECO:0000313" key="3">
    <source>
        <dbReference type="EMBL" id="AEI35450.1"/>
    </source>
</evidence>
<dbReference type="Gene3D" id="3.30.310.280">
    <property type="match status" value="1"/>
</dbReference>
<accession>A0ABM5M8G6</accession>
<evidence type="ECO:0000313" key="4">
    <source>
        <dbReference type="Proteomes" id="UP000000490"/>
    </source>
</evidence>
<proteinExistence type="predicted"/>
<dbReference type="Pfam" id="PF04183">
    <property type="entry name" value="IucA_IucC"/>
    <property type="match status" value="1"/>
</dbReference>
<dbReference type="SMART" id="SM01006">
    <property type="entry name" value="AlcB"/>
    <property type="match status" value="1"/>
</dbReference>
<dbReference type="Gene3D" id="1.10.510.40">
    <property type="match status" value="1"/>
</dbReference>
<reference evidence="3" key="1">
    <citation type="submission" date="2011-05" db="EMBL/GenBank/DDBJ databases">
        <authorList>
            <person name="Kuske C.R."/>
            <person name="Challacombe J.F."/>
            <person name="Siddaramappa S."/>
            <person name="Petersen J.M."/>
            <person name="Bruce D.C."/>
        </authorList>
    </citation>
    <scope>NUCLEOTIDE SEQUENCE</scope>
    <source>
        <strain evidence="3">TX077308</strain>
    </source>
</reference>
<dbReference type="EMBL" id="CP002872">
    <property type="protein sequence ID" value="AEI35450.1"/>
    <property type="molecule type" value="Genomic_DNA"/>
</dbReference>
<dbReference type="InterPro" id="IPR016181">
    <property type="entry name" value="Acyl_CoA_acyltransferase"/>
</dbReference>
<dbReference type="RefSeq" id="WP_013922298.1">
    <property type="nucleotide sequence ID" value="NC_015696.1"/>
</dbReference>
<dbReference type="Gene3D" id="3.40.630.30">
    <property type="match status" value="1"/>
</dbReference>
<comment type="pathway">
    <text evidence="1">Siderophore biosynthesis.</text>
</comment>
<evidence type="ECO:0000259" key="2">
    <source>
        <dbReference type="SMART" id="SM01006"/>
    </source>
</evidence>
<keyword evidence="3" id="KW-0436">Ligase</keyword>
<dbReference type="InterPro" id="IPR007310">
    <property type="entry name" value="Aerobactin_biosyn_IucA/IucC_N"/>
</dbReference>
<dbReference type="Gene3D" id="6.10.250.3370">
    <property type="match status" value="1"/>
</dbReference>
<dbReference type="Pfam" id="PF13523">
    <property type="entry name" value="Acetyltransf_8"/>
    <property type="match status" value="1"/>
</dbReference>
<keyword evidence="4" id="KW-1185">Reference proteome</keyword>
<dbReference type="Proteomes" id="UP000000490">
    <property type="component" value="Chromosome"/>
</dbReference>
<dbReference type="InterPro" id="IPR022770">
    <property type="entry name" value="IucA/IucC-like_C"/>
</dbReference>
<evidence type="ECO:0000256" key="1">
    <source>
        <dbReference type="ARBA" id="ARBA00004924"/>
    </source>
</evidence>
<gene>
    <name evidence="3" type="ordered locus">F7308_0522</name>
</gene>
<dbReference type="GO" id="GO:0016874">
    <property type="term" value="F:ligase activity"/>
    <property type="evidence" value="ECO:0007669"/>
    <property type="project" value="UniProtKB-KW"/>
</dbReference>
<dbReference type="SUPFAM" id="SSF55729">
    <property type="entry name" value="Acyl-CoA N-acyltransferases (Nat)"/>
    <property type="match status" value="1"/>
</dbReference>
<dbReference type="PANTHER" id="PTHR34384">
    <property type="entry name" value="L-2,3-DIAMINOPROPANOATE--CITRATE LIGASE"/>
    <property type="match status" value="1"/>
</dbReference>
<name>A0ABM5M8G6_FRAST</name>
<organism evidence="3 4">
    <name type="scientific">Francisella salina</name>
    <dbReference type="NCBI Taxonomy" id="573569"/>
    <lineage>
        <taxon>Bacteria</taxon>
        <taxon>Pseudomonadati</taxon>
        <taxon>Pseudomonadota</taxon>
        <taxon>Gammaproteobacteria</taxon>
        <taxon>Thiotrichales</taxon>
        <taxon>Francisellaceae</taxon>
        <taxon>Francisella</taxon>
    </lineage>
</organism>
<dbReference type="Pfam" id="PF06276">
    <property type="entry name" value="FhuF"/>
    <property type="match status" value="1"/>
</dbReference>
<dbReference type="InterPro" id="IPR019432">
    <property type="entry name" value="Acyltransferase_MbtK/IucB-like"/>
</dbReference>
<dbReference type="InterPro" id="IPR037455">
    <property type="entry name" value="LucA/IucC-like"/>
</dbReference>
<feature type="domain" description="Acyltransferase MbtK/IucB-like conserved" evidence="2">
    <location>
        <begin position="605"/>
        <end position="652"/>
    </location>
</feature>
<dbReference type="PANTHER" id="PTHR34384:SF6">
    <property type="entry name" value="STAPHYLOFERRIN B SYNTHASE"/>
    <property type="match status" value="1"/>
</dbReference>
<sequence length="774" mass="89658">MKKEINYYKIASTRLLEKIISEFSYEGIFRPLQKDIDQEVYTLEINSDLCYKFKAVQRIYGNLTIEKDSVTRHESNSTKPADDAIRLIIDTLPITNIDSVTTAHLIKELNNTIFADIAILQKDNISAKDIYKLPYAYIEGNMTGHPWFVINKGRIGFNASDYTNYAPEMQKIINLVWIAVSKDLVTFSSVTTTNYLQITNKEINSETLASFNKTIKMNNKDPSDFYILPVHPWQWKNAVMQQFTKYIADKDIIFLGKSTDQHLAMQSIRTMSNISYPEKHSIKLPLNILNTAVYRGLPKDQTINAPMLTQWVKNIVQKDEFLAKYNFILLGELASAYCHHPYQSEVPQVPYYFTEQLGAIWRESIHTRLKSSEQAITMAALTYVDANDKSIICEMIKESSLDIDKWLEMFFENTVPALLHFLYKYGMVFSPHGENSILIIEDNLPVGLAMKDFVDDINICKNPVDELRSLPQQVKNAIPQVEDDYLLQFIHTGLFVVHYRYISSILADKLNYPELYFYQKLDDCIQKYQTSNPELKSRFERFDLYKPTFTKLCLNRLRIFEVGYSDYSARPKVISTGQLDNPLYLAQSTRNVDKYLFKHNRVSFRAFDLEHDLDIIHSWMNKPHVAKFWSLNKSKSELKKHFCNMLSKPNQKLLILSIDNSEIAYAEIYNTQTDRIANYFSTYDNEYGWHLLIGPEKAIGKGYSKLLVEALSKYCFDMLGANNVIFEPDVRVIPFQKIAPKIGYSNLGEIALPEKQAYLFSCSRSSFIEGETLW</sequence>
<protein>
    <submittedName>
        <fullName evidence="3">Siderophore synthetase superfamily, group C / Siderophore synthetase component, ligase / Siderophore synthetase small component, acetyltransferase</fullName>
    </submittedName>
</protein>